<proteinExistence type="predicted"/>
<gene>
    <name evidence="3" type="ORF">V5799_020224</name>
</gene>
<dbReference type="Pfam" id="PF00078">
    <property type="entry name" value="RVT_1"/>
    <property type="match status" value="1"/>
</dbReference>
<dbReference type="InterPro" id="IPR043502">
    <property type="entry name" value="DNA/RNA_pol_sf"/>
</dbReference>
<dbReference type="InterPro" id="IPR000477">
    <property type="entry name" value="RT_dom"/>
</dbReference>
<organism evidence="3 4">
    <name type="scientific">Amblyomma americanum</name>
    <name type="common">Lone star tick</name>
    <dbReference type="NCBI Taxonomy" id="6943"/>
    <lineage>
        <taxon>Eukaryota</taxon>
        <taxon>Metazoa</taxon>
        <taxon>Ecdysozoa</taxon>
        <taxon>Arthropoda</taxon>
        <taxon>Chelicerata</taxon>
        <taxon>Arachnida</taxon>
        <taxon>Acari</taxon>
        <taxon>Parasitiformes</taxon>
        <taxon>Ixodida</taxon>
        <taxon>Ixodoidea</taxon>
        <taxon>Ixodidae</taxon>
        <taxon>Amblyomminae</taxon>
        <taxon>Amblyomma</taxon>
    </lineage>
</organism>
<dbReference type="EMBL" id="JARKHS020010759">
    <property type="protein sequence ID" value="KAK8778435.1"/>
    <property type="molecule type" value="Genomic_DNA"/>
</dbReference>
<name>A0AAQ4EV04_AMBAM</name>
<dbReference type="AlphaFoldDB" id="A0AAQ4EV04"/>
<feature type="domain" description="Reverse transcriptase" evidence="2">
    <location>
        <begin position="130"/>
        <end position="400"/>
    </location>
</feature>
<evidence type="ECO:0000313" key="4">
    <source>
        <dbReference type="Proteomes" id="UP001321473"/>
    </source>
</evidence>
<evidence type="ECO:0000313" key="3">
    <source>
        <dbReference type="EMBL" id="KAK8778435.1"/>
    </source>
</evidence>
<accession>A0AAQ4EV04</accession>
<evidence type="ECO:0000259" key="2">
    <source>
        <dbReference type="PROSITE" id="PS50878"/>
    </source>
</evidence>
<sequence>MEEDVSSRTLFDTLRRITEPQGNRQPLAALAISSELSFVELAARFADRFAPPSPANATNIAAPESPRSDASPSPVASEGPCDALFTGAELNNALQRCRRRSAPGPDGVTYQMLRNLDAQQRQILLQQINLVWERGELAEDWRTAVVCPIRKAGRLPTELSGYRPVALISAAGKLMEHMTLQRLNERAAEADLFDERQTGFRGMRCTADSISDVVTALEHARAAGQVALLLLLDVSGAFDNVHRAPILAVLEGAGVSGRLLRYVHGFLSGRTMCVRVGGKLSEPRLVDMGVPQGSVLSPFLFNVAMSVVPASLPTSGRHDVYMSIYADDRALWCRGPPGEEFRVRGCLQGALTAIDASLRCLGLSLSADKSVAIACVSCSRAHLAPLSLDETPIPWLKSVRYLHLHIDWRLSFRPAAPKACLQMKRITLEARASPSKPRCGYTMPQLWGRCSMPLVTVRKPC</sequence>
<evidence type="ECO:0000256" key="1">
    <source>
        <dbReference type="SAM" id="MobiDB-lite"/>
    </source>
</evidence>
<reference evidence="3 4" key="1">
    <citation type="journal article" date="2023" name="Arcadia Sci">
        <title>De novo assembly of a long-read Amblyomma americanum tick genome.</title>
        <authorList>
            <person name="Chou S."/>
            <person name="Poskanzer K.E."/>
            <person name="Rollins M."/>
            <person name="Thuy-Boun P.S."/>
        </authorList>
    </citation>
    <scope>NUCLEOTIDE SEQUENCE [LARGE SCALE GENOMIC DNA]</scope>
    <source>
        <strain evidence="3">F_SG_1</strain>
        <tissue evidence="3">Salivary glands</tissue>
    </source>
</reference>
<dbReference type="SUPFAM" id="SSF56672">
    <property type="entry name" value="DNA/RNA polymerases"/>
    <property type="match status" value="1"/>
</dbReference>
<dbReference type="PROSITE" id="PS50878">
    <property type="entry name" value="RT_POL"/>
    <property type="match status" value="1"/>
</dbReference>
<feature type="region of interest" description="Disordered" evidence="1">
    <location>
        <begin position="52"/>
        <end position="78"/>
    </location>
</feature>
<dbReference type="CDD" id="cd01650">
    <property type="entry name" value="RT_nLTR_like"/>
    <property type="match status" value="1"/>
</dbReference>
<dbReference type="PANTHER" id="PTHR19446">
    <property type="entry name" value="REVERSE TRANSCRIPTASES"/>
    <property type="match status" value="1"/>
</dbReference>
<protein>
    <recommendedName>
        <fullName evidence="2">Reverse transcriptase domain-containing protein</fullName>
    </recommendedName>
</protein>
<dbReference type="GO" id="GO:0071897">
    <property type="term" value="P:DNA biosynthetic process"/>
    <property type="evidence" value="ECO:0007669"/>
    <property type="project" value="UniProtKB-ARBA"/>
</dbReference>
<keyword evidence="4" id="KW-1185">Reference proteome</keyword>
<comment type="caution">
    <text evidence="3">The sequence shown here is derived from an EMBL/GenBank/DDBJ whole genome shotgun (WGS) entry which is preliminary data.</text>
</comment>
<dbReference type="Proteomes" id="UP001321473">
    <property type="component" value="Unassembled WGS sequence"/>
</dbReference>